<gene>
    <name evidence="1" type="ORF">FE785_05005</name>
</gene>
<dbReference type="Gene3D" id="3.40.50.300">
    <property type="entry name" value="P-loop containing nucleotide triphosphate hydrolases"/>
    <property type="match status" value="1"/>
</dbReference>
<dbReference type="Proteomes" id="UP000304864">
    <property type="component" value="Chromosome"/>
</dbReference>
<dbReference type="KEGG" id="thig:FE785_05005"/>
<organism evidence="1 2">
    <name type="scientific">Thiomicrorhabdus sediminis</name>
    <dbReference type="NCBI Taxonomy" id="2580412"/>
    <lineage>
        <taxon>Bacteria</taxon>
        <taxon>Pseudomonadati</taxon>
        <taxon>Pseudomonadota</taxon>
        <taxon>Gammaproteobacteria</taxon>
        <taxon>Thiotrichales</taxon>
        <taxon>Piscirickettsiaceae</taxon>
        <taxon>Thiomicrorhabdus</taxon>
    </lineage>
</organism>
<keyword evidence="2" id="KW-1185">Reference proteome</keyword>
<name>A0A4P9K6T1_9GAMM</name>
<protein>
    <submittedName>
        <fullName evidence="1">Uncharacterized protein</fullName>
    </submittedName>
</protein>
<dbReference type="OrthoDB" id="5196525at2"/>
<evidence type="ECO:0000313" key="2">
    <source>
        <dbReference type="Proteomes" id="UP000304864"/>
    </source>
</evidence>
<evidence type="ECO:0000313" key="1">
    <source>
        <dbReference type="EMBL" id="QCU90036.1"/>
    </source>
</evidence>
<proteinExistence type="predicted"/>
<dbReference type="SUPFAM" id="SSF52540">
    <property type="entry name" value="P-loop containing nucleoside triphosphate hydrolases"/>
    <property type="match status" value="2"/>
</dbReference>
<sequence length="690" mass="80356">MTCSTNIADTFLSLSDSLSKYRRAEIKNENGDSLIENLYVDPLENELILKSMLKNNTTLLLGRKGTGKSTIINRFQHEIRKTNDKLSLYIDVKALFEQTKKSSYTNINNTELKLSKENLDKLSLYVFFIEKIIDELKKEIKASVFQNRFLNFFSNKGITKTQFETELNELFQNIKQPLFKDITAQTKSSQHSSSKSNKTAESELNINLSDQPSIGGKLSHITSAEEYKTEDFTRALGRFFDIIGFMNNLKELLRRIPINHVFICLDDMSEIDKESMEVFTDFIVGPLNNLSDEFFKFKISLYPGRDYLPSIDRQKVTTYCLDYYDLYSIGSADKVEESAIKYTKRLLERRFNYYFNDTDLGVFFDLKQGSSIDDYYKLIFQISSNVPRIIGKVLEIALQKTNSLEKKITKKILQESARQHYKNDIEFVLTKSEYIEYKSYDESFEKFHLLDLLKQFIQKAVENKKHIGTSNAKIFEQYTTNTAPSNYLYVHEDLEEILKTLEFNFFITKFSQQKNKDTETVSVFSLNYGLCIDNNLIFDEKSDRKFRIERVFDFNPVVVNWMKSSKELVCSACGQTYDLSKKEIFIDHKIPCTTCQGNVELRSIIDIDLKRSIESKIQIPMKEYEILNVLKYKNSLTASELGDELDRAYQSINHSIGRKSKINNYKYIERLDGNQPRFKLTSNGLAYLNQ</sequence>
<dbReference type="RefSeq" id="WP_138564713.1">
    <property type="nucleotide sequence ID" value="NZ_CP040602.1"/>
</dbReference>
<reference evidence="1 2" key="1">
    <citation type="submission" date="2019-05" db="EMBL/GenBank/DDBJ databases">
        <title>Thiomicrorhabdus sediminis sp. nov, a novel sulfur-oxidizing bacterium isolated from coastal sediment.</title>
        <authorList>
            <person name="Liu X."/>
        </authorList>
    </citation>
    <scope>NUCLEOTIDE SEQUENCE [LARGE SCALE GENOMIC DNA]</scope>
    <source>
        <strain evidence="1 2">G1</strain>
    </source>
</reference>
<accession>A0A4P9K6T1</accession>
<dbReference type="AlphaFoldDB" id="A0A4P9K6T1"/>
<dbReference type="InterPro" id="IPR027417">
    <property type="entry name" value="P-loop_NTPase"/>
</dbReference>
<dbReference type="EMBL" id="CP040602">
    <property type="protein sequence ID" value="QCU90036.1"/>
    <property type="molecule type" value="Genomic_DNA"/>
</dbReference>